<evidence type="ECO:0000259" key="2">
    <source>
        <dbReference type="Pfam" id="PF00534"/>
    </source>
</evidence>
<protein>
    <recommendedName>
        <fullName evidence="6">Glycosyltransferase family 1 protein</fullName>
    </recommendedName>
</protein>
<dbReference type="CDD" id="cd03809">
    <property type="entry name" value="GT4_MtfB-like"/>
    <property type="match status" value="1"/>
</dbReference>
<proteinExistence type="predicted"/>
<dbReference type="Pfam" id="PF00534">
    <property type="entry name" value="Glycos_transf_1"/>
    <property type="match status" value="1"/>
</dbReference>
<dbReference type="Proteomes" id="UP000230557">
    <property type="component" value="Unassembled WGS sequence"/>
</dbReference>
<dbReference type="PANTHER" id="PTHR46401:SF2">
    <property type="entry name" value="GLYCOSYLTRANSFERASE WBBK-RELATED"/>
    <property type="match status" value="1"/>
</dbReference>
<organism evidence="4 5">
    <name type="scientific">Candidatus Doudnabacteria bacterium CG10_big_fil_rev_8_21_14_0_10_41_10</name>
    <dbReference type="NCBI Taxonomy" id="1974551"/>
    <lineage>
        <taxon>Bacteria</taxon>
        <taxon>Candidatus Doudnaibacteriota</taxon>
    </lineage>
</organism>
<gene>
    <name evidence="4" type="ORF">COT91_03700</name>
</gene>
<evidence type="ECO:0000313" key="5">
    <source>
        <dbReference type="Proteomes" id="UP000230557"/>
    </source>
</evidence>
<dbReference type="PANTHER" id="PTHR46401">
    <property type="entry name" value="GLYCOSYLTRANSFERASE WBBK-RELATED"/>
    <property type="match status" value="1"/>
</dbReference>
<dbReference type="Pfam" id="PF13439">
    <property type="entry name" value="Glyco_transf_4"/>
    <property type="match status" value="1"/>
</dbReference>
<accession>A0A2H0VD49</accession>
<dbReference type="GO" id="GO:0016757">
    <property type="term" value="F:glycosyltransferase activity"/>
    <property type="evidence" value="ECO:0007669"/>
    <property type="project" value="InterPro"/>
</dbReference>
<feature type="domain" description="Glycosyltransferase subfamily 4-like N-terminal" evidence="3">
    <location>
        <begin position="21"/>
        <end position="177"/>
    </location>
</feature>
<feature type="domain" description="Glycosyl transferase family 1" evidence="2">
    <location>
        <begin position="201"/>
        <end position="352"/>
    </location>
</feature>
<evidence type="ECO:0008006" key="6">
    <source>
        <dbReference type="Google" id="ProtNLM"/>
    </source>
</evidence>
<evidence type="ECO:0000313" key="4">
    <source>
        <dbReference type="EMBL" id="PIR97001.1"/>
    </source>
</evidence>
<dbReference type="Gene3D" id="3.40.50.2000">
    <property type="entry name" value="Glycogen Phosphorylase B"/>
    <property type="match status" value="2"/>
</dbReference>
<dbReference type="SUPFAM" id="SSF53756">
    <property type="entry name" value="UDP-Glycosyltransferase/glycogen phosphorylase"/>
    <property type="match status" value="1"/>
</dbReference>
<evidence type="ECO:0000256" key="1">
    <source>
        <dbReference type="ARBA" id="ARBA00022679"/>
    </source>
</evidence>
<dbReference type="GO" id="GO:0009103">
    <property type="term" value="P:lipopolysaccharide biosynthetic process"/>
    <property type="evidence" value="ECO:0007669"/>
    <property type="project" value="TreeGrafter"/>
</dbReference>
<keyword evidence="1" id="KW-0808">Transferase</keyword>
<comment type="caution">
    <text evidence="4">The sequence shown here is derived from an EMBL/GenBank/DDBJ whole genome shotgun (WGS) entry which is preliminary data.</text>
</comment>
<dbReference type="AlphaFoldDB" id="A0A2H0VD49"/>
<dbReference type="EMBL" id="PFAJ01000049">
    <property type="protein sequence ID" value="PIR97001.1"/>
    <property type="molecule type" value="Genomic_DNA"/>
</dbReference>
<dbReference type="InterPro" id="IPR001296">
    <property type="entry name" value="Glyco_trans_1"/>
</dbReference>
<dbReference type="InterPro" id="IPR028098">
    <property type="entry name" value="Glyco_trans_4-like_N"/>
</dbReference>
<reference evidence="5" key="1">
    <citation type="submission" date="2017-09" db="EMBL/GenBank/DDBJ databases">
        <title>Depth-based differentiation of microbial function through sediment-hosted aquifers and enrichment of novel symbionts in the deep terrestrial subsurface.</title>
        <authorList>
            <person name="Probst A.J."/>
            <person name="Ladd B."/>
            <person name="Jarett J.K."/>
            <person name="Geller-Mcgrath D.E."/>
            <person name="Sieber C.M.K."/>
            <person name="Emerson J.B."/>
            <person name="Anantharaman K."/>
            <person name="Thomas B.C."/>
            <person name="Malmstrom R."/>
            <person name="Stieglmeier M."/>
            <person name="Klingl A."/>
            <person name="Woyke T."/>
            <person name="Ryan C.M."/>
            <person name="Banfield J.F."/>
        </authorList>
    </citation>
    <scope>NUCLEOTIDE SEQUENCE [LARGE SCALE GENOMIC DNA]</scope>
</reference>
<sequence length="379" mass="43115">MEQNKVYRIGVDMRMAGEGFGIGKYALDLFSALLKRKNDFKYVLFFDKNFNSGEYEKFKNLGADCRLVSAKYYSFGEQVNLPRILNQENLDLVHFPNFNVPVLYRKKFVTTIHDLIHHRFPGNKKKNFLYRLAYRFIIWRAAQSAKKVIAVSKSTKSDIIKLLGTKAEKVEVVYEGVSNIYRRGVGYNQIESVKTKLGIVKPYFLFVGVCRRYKNLEFLAEAFAKWSRKIGNKYQLVLAGAVDKNYPEVAKRVHNLLNPQILIAPGKVSDEDLSALYSGSDGFINPSLSEGFGLPYLEAQSSKTPVICSDIPVAREILGNSVLYFDPYNIESLINVLDELSNNNSLRQRLVELGMNNVSAYTWDKAAEATELVYKKALS</sequence>
<name>A0A2H0VD49_9BACT</name>
<evidence type="ECO:0000259" key="3">
    <source>
        <dbReference type="Pfam" id="PF13439"/>
    </source>
</evidence>